<keyword evidence="6" id="KW-1185">Reference proteome</keyword>
<dbReference type="EMBL" id="JACHDS010000001">
    <property type="protein sequence ID" value="MBB6172020.1"/>
    <property type="molecule type" value="Genomic_DNA"/>
</dbReference>
<protein>
    <recommendedName>
        <fullName evidence="7">PS-10 peptidase S37</fullName>
    </recommendedName>
</protein>
<feature type="chain" id="PRO_5030743935" description="PS-10 peptidase S37" evidence="4">
    <location>
        <begin position="34"/>
        <end position="486"/>
    </location>
</feature>
<keyword evidence="3" id="KW-0378">Hydrolase</keyword>
<dbReference type="Proteomes" id="UP000546642">
    <property type="component" value="Unassembled WGS sequence"/>
</dbReference>
<evidence type="ECO:0000256" key="1">
    <source>
        <dbReference type="ARBA" id="ARBA00022670"/>
    </source>
</evidence>
<dbReference type="InterPro" id="IPR008761">
    <property type="entry name" value="Peptidase_S37"/>
</dbReference>
<dbReference type="GO" id="GO:0006508">
    <property type="term" value="P:proteolysis"/>
    <property type="evidence" value="ECO:0007669"/>
    <property type="project" value="UniProtKB-KW"/>
</dbReference>
<name>A0A7W9YHG1_9ACTN</name>
<evidence type="ECO:0000256" key="3">
    <source>
        <dbReference type="ARBA" id="ARBA00022801"/>
    </source>
</evidence>
<evidence type="ECO:0000313" key="6">
    <source>
        <dbReference type="Proteomes" id="UP000546642"/>
    </source>
</evidence>
<keyword evidence="1" id="KW-0645">Protease</keyword>
<evidence type="ECO:0008006" key="7">
    <source>
        <dbReference type="Google" id="ProtNLM"/>
    </source>
</evidence>
<dbReference type="RefSeq" id="WP_184075383.1">
    <property type="nucleotide sequence ID" value="NZ_JACHDS010000001.1"/>
</dbReference>
<dbReference type="InterPro" id="IPR029058">
    <property type="entry name" value="AB_hydrolase_fold"/>
</dbReference>
<proteinExistence type="predicted"/>
<evidence type="ECO:0000256" key="2">
    <source>
        <dbReference type="ARBA" id="ARBA00022729"/>
    </source>
</evidence>
<evidence type="ECO:0000313" key="5">
    <source>
        <dbReference type="EMBL" id="MBB6172020.1"/>
    </source>
</evidence>
<dbReference type="PANTHER" id="PTHR11010:SF38">
    <property type="entry name" value="LYSOSOMAL PRO-X CARBOXYPEPTIDASE"/>
    <property type="match status" value="1"/>
</dbReference>
<gene>
    <name evidence="5" type="ORF">HNR23_002080</name>
</gene>
<dbReference type="GO" id="GO:0008239">
    <property type="term" value="F:dipeptidyl-peptidase activity"/>
    <property type="evidence" value="ECO:0007669"/>
    <property type="project" value="TreeGrafter"/>
</dbReference>
<sequence>MTPRKHPPASWRATTLAVLTSSALVLSLAPASADPHPADAGTAPSDDGIVQRLEAVPGLRIVEERDTEPGFRFFVLGYEQPADHDDPDGATFEQRLTLLHRGLDRPTVLHTTGYNVPDFPFRAEPTRIVDGNQISTEQRFFEPSRPDPADWSKLDIRQAATDHHRIVGALDDIYTEAWLSTGASKGGMTSVYHRRFYPDDIDGTIAYVAPNDVRNHEDSAYLEFFDTVGTDSACQQSLADVQRESLERRDELVGHYEGLAAANGWTFDRTIGSADAAFEMLVLDTPWAFWQYRGDERCADIPGTEADTADIAAFLDDVGGFGFYTDQGTEPYITYYYQAATQLGSPSVPTGHLDDLLRYPGQFGAATYVPDDIAIRPFDRRAMPDIDHWVYRSSERMLFVDGEFDPWGAEPFRVRSAARDTMRFVAPRANHGADIARLAPGDGAAATAAVRRWAGLEGEVTLRRAPVASELDAAGDALRSERRHRR</sequence>
<comment type="caution">
    <text evidence="5">The sequence shown here is derived from an EMBL/GenBank/DDBJ whole genome shotgun (WGS) entry which is preliminary data.</text>
</comment>
<evidence type="ECO:0000256" key="4">
    <source>
        <dbReference type="SAM" id="SignalP"/>
    </source>
</evidence>
<dbReference type="Gene3D" id="3.40.50.1820">
    <property type="entry name" value="alpha/beta hydrolase"/>
    <property type="match status" value="1"/>
</dbReference>
<dbReference type="PANTHER" id="PTHR11010">
    <property type="entry name" value="PROTEASE S28 PRO-X CARBOXYPEPTIDASE-RELATED"/>
    <property type="match status" value="1"/>
</dbReference>
<accession>A0A7W9YHG1</accession>
<dbReference type="Pfam" id="PF05576">
    <property type="entry name" value="Peptidase_S37"/>
    <property type="match status" value="1"/>
</dbReference>
<reference evidence="5 6" key="1">
    <citation type="submission" date="2020-08" db="EMBL/GenBank/DDBJ databases">
        <title>Sequencing the genomes of 1000 actinobacteria strains.</title>
        <authorList>
            <person name="Klenk H.-P."/>
        </authorList>
    </citation>
    <scope>NUCLEOTIDE SEQUENCE [LARGE SCALE GENOMIC DNA]</scope>
    <source>
        <strain evidence="5 6">DSM 46659</strain>
    </source>
</reference>
<feature type="signal peptide" evidence="4">
    <location>
        <begin position="1"/>
        <end position="33"/>
    </location>
</feature>
<keyword evidence="2 4" id="KW-0732">Signal</keyword>
<organism evidence="5 6">
    <name type="scientific">Nocardiopsis mwathae</name>
    <dbReference type="NCBI Taxonomy" id="1472723"/>
    <lineage>
        <taxon>Bacteria</taxon>
        <taxon>Bacillati</taxon>
        <taxon>Actinomycetota</taxon>
        <taxon>Actinomycetes</taxon>
        <taxon>Streptosporangiales</taxon>
        <taxon>Nocardiopsidaceae</taxon>
        <taxon>Nocardiopsis</taxon>
    </lineage>
</organism>
<dbReference type="AlphaFoldDB" id="A0A7W9YHG1"/>